<comment type="caution">
    <text evidence="3">The sequence shown here is derived from an EMBL/GenBank/DDBJ whole genome shotgun (WGS) entry which is preliminary data.</text>
</comment>
<evidence type="ECO:0000313" key="3">
    <source>
        <dbReference type="EMBL" id="CAG7556380.1"/>
    </source>
</evidence>
<keyword evidence="2" id="KW-0732">Signal</keyword>
<accession>A0A8J2IFV4</accession>
<reference evidence="3" key="1">
    <citation type="submission" date="2021-05" db="EMBL/GenBank/DDBJ databases">
        <authorList>
            <person name="Khan N."/>
        </authorList>
    </citation>
    <scope>NUCLEOTIDE SEQUENCE</scope>
</reference>
<dbReference type="Proteomes" id="UP000693738">
    <property type="component" value="Unassembled WGS sequence"/>
</dbReference>
<evidence type="ECO:0000256" key="1">
    <source>
        <dbReference type="SAM" id="MobiDB-lite"/>
    </source>
</evidence>
<feature type="signal peptide" evidence="2">
    <location>
        <begin position="1"/>
        <end position="19"/>
    </location>
</feature>
<feature type="chain" id="PRO_5035159013" evidence="2">
    <location>
        <begin position="20"/>
        <end position="273"/>
    </location>
</feature>
<organism evidence="3 4">
    <name type="scientific">Fusarium equiseti</name>
    <name type="common">Fusarium scirpi</name>
    <dbReference type="NCBI Taxonomy" id="61235"/>
    <lineage>
        <taxon>Eukaryota</taxon>
        <taxon>Fungi</taxon>
        <taxon>Dikarya</taxon>
        <taxon>Ascomycota</taxon>
        <taxon>Pezizomycotina</taxon>
        <taxon>Sordariomycetes</taxon>
        <taxon>Hypocreomycetidae</taxon>
        <taxon>Hypocreales</taxon>
        <taxon>Nectriaceae</taxon>
        <taxon>Fusarium</taxon>
        <taxon>Fusarium incarnatum-equiseti species complex</taxon>
    </lineage>
</organism>
<feature type="region of interest" description="Disordered" evidence="1">
    <location>
        <begin position="92"/>
        <end position="148"/>
    </location>
</feature>
<proteinExistence type="predicted"/>
<protein>
    <submittedName>
        <fullName evidence="3">Uncharacterized protein</fullName>
    </submittedName>
</protein>
<name>A0A8J2IFV4_FUSEQ</name>
<gene>
    <name evidence="3" type="ORF">FEQUK3_LOCUS2078</name>
</gene>
<evidence type="ECO:0000256" key="2">
    <source>
        <dbReference type="SAM" id="SignalP"/>
    </source>
</evidence>
<dbReference type="EMBL" id="CAJSTJ010000099">
    <property type="protein sequence ID" value="CAG7556380.1"/>
    <property type="molecule type" value="Genomic_DNA"/>
</dbReference>
<sequence length="273" mass="27824">MRVSSFAVAFFMADVVVEAGVCKPARTTTVESLVTSSVESSTSLLATSTESLVSTTETASSEVIETLTSSTALAGSTSTGFLSIVTTEETSIATTTTEADVTTTREASTTTAEKASTTTTEAGPSVTPGSIVGTGPVADQTLKGDGSRSVPLSFTPSDSTQTLIFSLLANGQLFTGSNNNYLCLGYRSVGVLGPLVICPFDNFQNAPLTCTRASSGTLSCTAPNGSCESTGTCRRPNNGARFSQFYVDSTGAGYFGPAGDFAGFTALDLILAG</sequence>
<feature type="compositionally biased region" description="Low complexity" evidence="1">
    <location>
        <begin position="92"/>
        <end position="122"/>
    </location>
</feature>
<dbReference type="AlphaFoldDB" id="A0A8J2IFV4"/>
<evidence type="ECO:0000313" key="4">
    <source>
        <dbReference type="Proteomes" id="UP000693738"/>
    </source>
</evidence>